<evidence type="ECO:0000313" key="1">
    <source>
        <dbReference type="EMBL" id="KAK0651453.1"/>
    </source>
</evidence>
<protein>
    <submittedName>
        <fullName evidence="1">Uncharacterized protein</fullName>
    </submittedName>
</protein>
<comment type="caution">
    <text evidence="1">The sequence shown here is derived from an EMBL/GenBank/DDBJ whole genome shotgun (WGS) entry which is preliminary data.</text>
</comment>
<dbReference type="AlphaFoldDB" id="A0AA39YF92"/>
<keyword evidence="2" id="KW-1185">Reference proteome</keyword>
<accession>A0AA39YF92</accession>
<reference evidence="1" key="1">
    <citation type="submission" date="2023-06" db="EMBL/GenBank/DDBJ databases">
        <title>Genome-scale phylogeny and comparative genomics of the fungal order Sordariales.</title>
        <authorList>
            <consortium name="Lawrence Berkeley National Laboratory"/>
            <person name="Hensen N."/>
            <person name="Bonometti L."/>
            <person name="Westerberg I."/>
            <person name="Brannstrom I.O."/>
            <person name="Guillou S."/>
            <person name="Cros-Aarteil S."/>
            <person name="Calhoun S."/>
            <person name="Haridas S."/>
            <person name="Kuo A."/>
            <person name="Mondo S."/>
            <person name="Pangilinan J."/>
            <person name="Riley R."/>
            <person name="Labutti K."/>
            <person name="Andreopoulos B."/>
            <person name="Lipzen A."/>
            <person name="Chen C."/>
            <person name="Yanf M."/>
            <person name="Daum C."/>
            <person name="Ng V."/>
            <person name="Clum A."/>
            <person name="Steindorff A."/>
            <person name="Ohm R."/>
            <person name="Martin F."/>
            <person name="Silar P."/>
            <person name="Natvig D."/>
            <person name="Lalanne C."/>
            <person name="Gautier V."/>
            <person name="Ament-Velasquez S.L."/>
            <person name="Kruys A."/>
            <person name="Hutchinson M.I."/>
            <person name="Powell A.J."/>
            <person name="Barry K."/>
            <person name="Miller A.N."/>
            <person name="Grigoriev I.V."/>
            <person name="Debuchy R."/>
            <person name="Gladieux P."/>
            <person name="Thoren M.H."/>
            <person name="Johannesson H."/>
        </authorList>
    </citation>
    <scope>NUCLEOTIDE SEQUENCE</scope>
    <source>
        <strain evidence="1">SMH2532-1</strain>
    </source>
</reference>
<gene>
    <name evidence="1" type="ORF">B0T16DRAFT_386879</name>
</gene>
<sequence>METISNVDELVEQEGEARTRMKIARLMELSGAPDLAQIVADSPVYPGFVPASEETTEGVLERIGAQWLLHKETVLRHLEWSNEAARSIAHISSLQRSHKSRLDDQRQFDLCMAYLRRQEKEKLRDWPLNDGAQLSQATETAVALVDDLLKEVYKSDPNSQLSPDSGFNAIRMLKSEGYPVYRLPEVDEAAATLTALYYRFRARFITSRRNLQKATAARSRLVARRKQRIEFGLGTSGRAILKLQRRILWAQARVKRAHIHFSKARHRMNGILANLRERRNQMERLELPPEILAARQDLNEANKRVFMNWHKSRRERLVAKICYNILVSPYPPGVNNYNLLLLHLSKHEEHDLAQVVADHCGNWNHRLPGGATLLCLLYHYRRKGNYVDYQKVLLQMIGRHDDDLLLKPRSIMAVRRERQFQIWAEKYAVSLNRGLISERQDLEAVHLDFIIQGLLDLGQGRGAASLFVASLREGLPIPVHTRERLLSRCLSSLDGTSARIVVDGFLANIRDYGYLLHNTSHKHARIASQDAGMIQDSRVRGDEFRRLLNIVWARPFHVGSPAGAHERGYGTPVPATGLEKSLLSHQVQYLATLSWLEWFVQHLRRVDAILQDTGAALSKPIRSAKELSKLSSRMAEEQHFLKEQTRINEETREVAWKRWLDGEVHSSIVAVRKLKREMISILFPESFWTSSELLDAPYKCVVVLFDKFQERHSTSYRVVSCVEQGRKAQREYRRTLIELLSIIAPIKGAQRHQKRQAAPNDELFAIGLAKLAGKVMRRRRKETLMEKIKAWVPRMW</sequence>
<name>A0AA39YF92_9PEZI</name>
<organism evidence="1 2">
    <name type="scientific">Cercophora newfieldiana</name>
    <dbReference type="NCBI Taxonomy" id="92897"/>
    <lineage>
        <taxon>Eukaryota</taxon>
        <taxon>Fungi</taxon>
        <taxon>Dikarya</taxon>
        <taxon>Ascomycota</taxon>
        <taxon>Pezizomycotina</taxon>
        <taxon>Sordariomycetes</taxon>
        <taxon>Sordariomycetidae</taxon>
        <taxon>Sordariales</taxon>
        <taxon>Lasiosphaeriaceae</taxon>
        <taxon>Cercophora</taxon>
    </lineage>
</organism>
<proteinExistence type="predicted"/>
<dbReference type="EMBL" id="JAULSV010000002">
    <property type="protein sequence ID" value="KAK0651453.1"/>
    <property type="molecule type" value="Genomic_DNA"/>
</dbReference>
<evidence type="ECO:0000313" key="2">
    <source>
        <dbReference type="Proteomes" id="UP001174936"/>
    </source>
</evidence>
<dbReference type="Proteomes" id="UP001174936">
    <property type="component" value="Unassembled WGS sequence"/>
</dbReference>